<evidence type="ECO:0000313" key="5">
    <source>
        <dbReference type="EMBL" id="XDU98563.1"/>
    </source>
</evidence>
<dbReference type="GO" id="GO:0016757">
    <property type="term" value="F:glycosyltransferase activity"/>
    <property type="evidence" value="ECO:0007669"/>
    <property type="project" value="UniProtKB-KW"/>
</dbReference>
<dbReference type="RefSeq" id="WP_369769536.1">
    <property type="nucleotide sequence ID" value="NZ_CP165626.1"/>
</dbReference>
<name>A0AB39WD42_9FLAO</name>
<evidence type="ECO:0000256" key="1">
    <source>
        <dbReference type="ARBA" id="ARBA00006739"/>
    </source>
</evidence>
<evidence type="ECO:0000256" key="2">
    <source>
        <dbReference type="ARBA" id="ARBA00022676"/>
    </source>
</evidence>
<reference evidence="5" key="1">
    <citation type="submission" date="2024-07" db="EMBL/GenBank/DDBJ databases">
        <authorList>
            <person name="Biller S.J."/>
        </authorList>
    </citation>
    <scope>NUCLEOTIDE SEQUENCE</scope>
    <source>
        <strain evidence="5">WC2416</strain>
    </source>
</reference>
<dbReference type="Gene3D" id="3.90.550.10">
    <property type="entry name" value="Spore Coat Polysaccharide Biosynthesis Protein SpsA, Chain A"/>
    <property type="match status" value="1"/>
</dbReference>
<dbReference type="Pfam" id="PF00535">
    <property type="entry name" value="Glycos_transf_2"/>
    <property type="match status" value="1"/>
</dbReference>
<dbReference type="InterPro" id="IPR001173">
    <property type="entry name" value="Glyco_trans_2-like"/>
</dbReference>
<organism evidence="5">
    <name type="scientific">Flavobacterium sp. WC2416</name>
    <dbReference type="NCBI Taxonomy" id="3234141"/>
    <lineage>
        <taxon>Bacteria</taxon>
        <taxon>Pseudomonadati</taxon>
        <taxon>Bacteroidota</taxon>
        <taxon>Flavobacteriia</taxon>
        <taxon>Flavobacteriales</taxon>
        <taxon>Flavobacteriaceae</taxon>
        <taxon>Flavobacterium</taxon>
    </lineage>
</organism>
<dbReference type="EMBL" id="CP165626">
    <property type="protein sequence ID" value="XDU98563.1"/>
    <property type="molecule type" value="Genomic_DNA"/>
</dbReference>
<comment type="similarity">
    <text evidence="1">Belongs to the glycosyltransferase 2 family.</text>
</comment>
<dbReference type="InterPro" id="IPR050834">
    <property type="entry name" value="Glycosyltransf_2"/>
</dbReference>
<gene>
    <name evidence="5" type="ORF">AB3G39_15560</name>
</gene>
<sequence>MDPFVMPLPIISVLMPVYNCEQYIREAVDSILNQTYADFELLVIDDASSDGTVSILKSYKDSRIQLIEKPINTGYTNSLNLGLQLAKGRYIARMDGDDISLAERFSKQVAFLEDNPKVILCGTWYSIMGSDRIVKLPERHDVIKVALLKGNCFAHPSVMIRKQCLEGFSIVYDVSKEPAEDYDLWVRLVMKGNLHNLQEVLLDYRTHSNQVTKKQSDKQKDSVLKTKRNLFNFLELDLLPNEELVLNKVLNNGAAINFNDIYIFKKLQNKLLASNKKYIFEPVAFKKSILDLETIIVNSYFLKRNRFTPRIYFEYLRIKNSLNFKLNLNIEIKLAIKSLIFYKP</sequence>
<dbReference type="InterPro" id="IPR029044">
    <property type="entry name" value="Nucleotide-diphossugar_trans"/>
</dbReference>
<dbReference type="PANTHER" id="PTHR43685:SF5">
    <property type="entry name" value="GLYCOSYLTRANSFERASE EPSE-RELATED"/>
    <property type="match status" value="1"/>
</dbReference>
<dbReference type="PANTHER" id="PTHR43685">
    <property type="entry name" value="GLYCOSYLTRANSFERASE"/>
    <property type="match status" value="1"/>
</dbReference>
<proteinExistence type="inferred from homology"/>
<feature type="domain" description="Glycosyltransferase 2-like" evidence="4">
    <location>
        <begin position="12"/>
        <end position="140"/>
    </location>
</feature>
<keyword evidence="2" id="KW-0328">Glycosyltransferase</keyword>
<protein>
    <submittedName>
        <fullName evidence="5">Glycosyltransferase family 2 protein</fullName>
    </submittedName>
</protein>
<evidence type="ECO:0000259" key="4">
    <source>
        <dbReference type="Pfam" id="PF00535"/>
    </source>
</evidence>
<accession>A0AB39WD42</accession>
<dbReference type="AlphaFoldDB" id="A0AB39WD42"/>
<keyword evidence="3" id="KW-0808">Transferase</keyword>
<evidence type="ECO:0000256" key="3">
    <source>
        <dbReference type="ARBA" id="ARBA00022679"/>
    </source>
</evidence>
<dbReference type="SUPFAM" id="SSF53448">
    <property type="entry name" value="Nucleotide-diphospho-sugar transferases"/>
    <property type="match status" value="1"/>
</dbReference>